<dbReference type="Proteomes" id="UP000201838">
    <property type="component" value="Unassembled WGS sequence"/>
</dbReference>
<evidence type="ECO:0000313" key="2">
    <source>
        <dbReference type="EMBL" id="SMX23648.1"/>
    </source>
</evidence>
<evidence type="ECO:0000259" key="1">
    <source>
        <dbReference type="Pfam" id="PF08241"/>
    </source>
</evidence>
<dbReference type="Gene3D" id="3.40.50.150">
    <property type="entry name" value="Vaccinia Virus protein VP39"/>
    <property type="match status" value="1"/>
</dbReference>
<keyword evidence="2" id="KW-0489">Methyltransferase</keyword>
<dbReference type="InterPro" id="IPR013216">
    <property type="entry name" value="Methyltransf_11"/>
</dbReference>
<dbReference type="AlphaFoldDB" id="A0A238IYT5"/>
<feature type="domain" description="Methyltransferase type 11" evidence="1">
    <location>
        <begin position="52"/>
        <end position="143"/>
    </location>
</feature>
<dbReference type="SUPFAM" id="SSF53335">
    <property type="entry name" value="S-adenosyl-L-methionine-dependent methyltransferases"/>
    <property type="match status" value="1"/>
</dbReference>
<dbReference type="InterPro" id="IPR029063">
    <property type="entry name" value="SAM-dependent_MTases_sf"/>
</dbReference>
<dbReference type="EC" id="2.1.1.163" evidence="2"/>
<dbReference type="EMBL" id="FXXQ01000005">
    <property type="protein sequence ID" value="SMX23648.1"/>
    <property type="molecule type" value="Genomic_DNA"/>
</dbReference>
<name>A0A238IYT5_9RHOB</name>
<sequence length="266" mass="28031">MDIERKPTTAKVNGQLWGARARDWAEIQEQSCLPVYHEVLKRAEVGNTTRYLDVGCGSGMAASLAANLGADVSGIDASEALLMIAKERVPKADFQLGDLEKISFEDDSFDVVTGFNSFQYAGNPTLALGEARRVTKPGGTVAIVTWGNPEGMDAASLVAVLKPLLPSPPPGAPGPFALSDESKLREFASSAGLTPTDVFDVDGEWIYPDLDTAVRGMCSAGVAVKAMEHSGEEAVTSAYAAAFAPFLQSDGSVRLGASFRCLVSQP</sequence>
<protein>
    <submittedName>
        <fullName evidence="2">Demethylmenaquinone methyltransferase</fullName>
        <ecNumber evidence="2">2.1.1.163</ecNumber>
    </submittedName>
</protein>
<dbReference type="RefSeq" id="WP_093973634.1">
    <property type="nucleotide sequence ID" value="NZ_FXXQ01000005.1"/>
</dbReference>
<dbReference type="CDD" id="cd02440">
    <property type="entry name" value="AdoMet_MTases"/>
    <property type="match status" value="1"/>
</dbReference>
<reference evidence="3" key="1">
    <citation type="submission" date="2017-05" db="EMBL/GenBank/DDBJ databases">
        <authorList>
            <person name="Rodrigo-Torres L."/>
            <person name="Arahal R. D."/>
            <person name="Lucena T."/>
        </authorList>
    </citation>
    <scope>NUCLEOTIDE SEQUENCE [LARGE SCALE GENOMIC DNA]</scope>
    <source>
        <strain evidence="3">CECT 8489</strain>
    </source>
</reference>
<dbReference type="Pfam" id="PF08241">
    <property type="entry name" value="Methyltransf_11"/>
    <property type="match status" value="1"/>
</dbReference>
<dbReference type="GO" id="GO:0032259">
    <property type="term" value="P:methylation"/>
    <property type="evidence" value="ECO:0007669"/>
    <property type="project" value="UniProtKB-KW"/>
</dbReference>
<organism evidence="2 3">
    <name type="scientific">Boseongicola aestuarii</name>
    <dbReference type="NCBI Taxonomy" id="1470561"/>
    <lineage>
        <taxon>Bacteria</taxon>
        <taxon>Pseudomonadati</taxon>
        <taxon>Pseudomonadota</taxon>
        <taxon>Alphaproteobacteria</taxon>
        <taxon>Rhodobacterales</taxon>
        <taxon>Paracoccaceae</taxon>
        <taxon>Boseongicola</taxon>
    </lineage>
</organism>
<dbReference type="PANTHER" id="PTHR43591:SF110">
    <property type="entry name" value="RHODANESE DOMAIN-CONTAINING PROTEIN"/>
    <property type="match status" value="1"/>
</dbReference>
<keyword evidence="3" id="KW-1185">Reference proteome</keyword>
<dbReference type="GO" id="GO:0008757">
    <property type="term" value="F:S-adenosylmethionine-dependent methyltransferase activity"/>
    <property type="evidence" value="ECO:0007669"/>
    <property type="project" value="InterPro"/>
</dbReference>
<evidence type="ECO:0000313" key="3">
    <source>
        <dbReference type="Proteomes" id="UP000201838"/>
    </source>
</evidence>
<accession>A0A238IYT5</accession>
<gene>
    <name evidence="2" type="primary">ubiE_5</name>
    <name evidence="2" type="ORF">BOA8489_01759</name>
</gene>
<dbReference type="GO" id="GO:0043770">
    <property type="term" value="F:demethylmenaquinone methyltransferase activity"/>
    <property type="evidence" value="ECO:0007669"/>
    <property type="project" value="UniProtKB-EC"/>
</dbReference>
<proteinExistence type="predicted"/>
<keyword evidence="2" id="KW-0808">Transferase</keyword>
<dbReference type="OrthoDB" id="9787738at2"/>
<dbReference type="PANTHER" id="PTHR43591">
    <property type="entry name" value="METHYLTRANSFERASE"/>
    <property type="match status" value="1"/>
</dbReference>